<dbReference type="GeneID" id="64766805"/>
<evidence type="ECO:0000313" key="2">
    <source>
        <dbReference type="Proteomes" id="UP000423065"/>
    </source>
</evidence>
<proteinExistence type="predicted"/>
<organism evidence="1 2">
    <name type="scientific">Gordonia phage Stormageddon</name>
    <dbReference type="NCBI Taxonomy" id="2656541"/>
    <lineage>
        <taxon>Viruses</taxon>
        <taxon>Duplodnaviria</taxon>
        <taxon>Heunggongvirae</taxon>
        <taxon>Uroviricota</taxon>
        <taxon>Caudoviricetes</taxon>
        <taxon>Stormageddonvirus</taxon>
        <taxon>Stormageddonvirus Stormageddon</taxon>
    </lineage>
</organism>
<dbReference type="EMBL" id="MN586040">
    <property type="protein sequence ID" value="QGJ94958.1"/>
    <property type="molecule type" value="Genomic_DNA"/>
</dbReference>
<reference evidence="1 2" key="1">
    <citation type="submission" date="2019-10" db="EMBL/GenBank/DDBJ databases">
        <authorList>
            <person name="Garlena R.A."/>
            <person name="Russell D.A."/>
            <person name="Pope W.H."/>
            <person name="Jacobs-Sera D."/>
            <person name="Hatfull G.F."/>
        </authorList>
    </citation>
    <scope>NUCLEOTIDE SEQUENCE [LARGE SCALE GENOMIC DNA]</scope>
</reference>
<dbReference type="RefSeq" id="YP_010059571.1">
    <property type="nucleotide sequence ID" value="NC_054726.1"/>
</dbReference>
<name>A0A649VRM1_9CAUD</name>
<keyword evidence="2" id="KW-1185">Reference proteome</keyword>
<gene>
    <name evidence="1" type="primary">96</name>
    <name evidence="1" type="ORF">SEA_STORMAGEDDON_96</name>
</gene>
<accession>A0A649VRM1</accession>
<dbReference type="Proteomes" id="UP000423065">
    <property type="component" value="Segment"/>
</dbReference>
<dbReference type="KEGG" id="vg:64766805"/>
<sequence>MQHPNLGEQAFLGRNQNSVPDLSRLGSAASDVNPITGHDPGQLTPTERNLCEAAAMQLNQRWMHKTYDPDSPDSVWDQFANEARNQFAEIGFVIDIMWSEIQADGLPGTAAIPQITVIGRTDRHETDHERIQHEVRKGLLDGKEGVIREDGTWAESAKRTQL</sequence>
<evidence type="ECO:0000313" key="1">
    <source>
        <dbReference type="EMBL" id="QGJ94958.1"/>
    </source>
</evidence>
<protein>
    <submittedName>
        <fullName evidence="1">Uncharacterized protein</fullName>
    </submittedName>
</protein>